<keyword evidence="2" id="KW-1133">Transmembrane helix</keyword>
<keyword evidence="2" id="KW-0812">Transmembrane</keyword>
<keyword evidence="1" id="KW-0175">Coiled coil</keyword>
<organism evidence="3 4">
    <name type="scientific">Vibrio phage nt-1</name>
    <dbReference type="NCBI Taxonomy" id="115992"/>
    <lineage>
        <taxon>Viruses</taxon>
        <taxon>Duplodnaviria</taxon>
        <taxon>Heunggongvirae</taxon>
        <taxon>Uroviricota</taxon>
        <taxon>Caudoviricetes</taxon>
        <taxon>Pantevenvirales</taxon>
        <taxon>Straboviridae</taxon>
        <taxon>Mylasvirus</taxon>
        <taxon>Mylasvirus persius</taxon>
    </lineage>
</organism>
<evidence type="ECO:0000313" key="3">
    <source>
        <dbReference type="EMBL" id="AGN30136.1"/>
    </source>
</evidence>
<dbReference type="KEGG" id="vg:15926587"/>
<accession>R9TEF8</accession>
<feature type="coiled-coil region" evidence="1">
    <location>
        <begin position="35"/>
        <end position="97"/>
    </location>
</feature>
<reference evidence="3 4" key="1">
    <citation type="journal article" date="2014" name="Genome Biol. Evol.">
        <title>Composite Conserved Promoter-Terminator Motifs (PeSLs) that Mediate Modular Shuffling in the Diverse T4-Like Myoviruses.</title>
        <authorList>
            <person name="Comeau A.M."/>
            <person name="Arbiol C."/>
            <person name="Krisch H.M."/>
        </authorList>
    </citation>
    <scope>NUCLEOTIDE SEQUENCE [LARGE SCALE GENOMIC DNA]</scope>
</reference>
<evidence type="ECO:0000256" key="2">
    <source>
        <dbReference type="SAM" id="Phobius"/>
    </source>
</evidence>
<dbReference type="GeneID" id="15926587"/>
<name>R9TEF8_9CAUD</name>
<evidence type="ECO:0000313" key="4">
    <source>
        <dbReference type="Proteomes" id="UP000201461"/>
    </source>
</evidence>
<keyword evidence="2" id="KW-0472">Membrane</keyword>
<dbReference type="Proteomes" id="UP000201461">
    <property type="component" value="Segment"/>
</dbReference>
<sequence>MFAQYKLYILLAVAAIVIGSIGYLKYQNVSLEKDVAQQATVIENLTNDNERLSETIKLKNKTIEDWRLVYEEQTKFRSDLQKELDQKNNTIEKYKARQDVVFAKPGLVQRLEQKALDKFFDEVRNGQ</sequence>
<evidence type="ECO:0000256" key="1">
    <source>
        <dbReference type="SAM" id="Coils"/>
    </source>
</evidence>
<dbReference type="EMBL" id="HQ317393">
    <property type="protein sequence ID" value="AGN30136.1"/>
    <property type="molecule type" value="Genomic_DNA"/>
</dbReference>
<dbReference type="RefSeq" id="YP_008125285.1">
    <property type="nucleotide sequence ID" value="NC_021529.2"/>
</dbReference>
<proteinExistence type="predicted"/>
<dbReference type="OrthoDB" id="21639at10239"/>
<gene>
    <name evidence="3" type="primary">pseT.3</name>
    <name evidence="3" type="ORF">VPFG_00134</name>
</gene>
<protein>
    <submittedName>
        <fullName evidence="3">PseT.3</fullName>
    </submittedName>
</protein>
<feature type="transmembrane region" description="Helical" evidence="2">
    <location>
        <begin position="7"/>
        <end position="26"/>
    </location>
</feature>
<keyword evidence="4" id="KW-1185">Reference proteome</keyword>